<dbReference type="InterPro" id="IPR000092">
    <property type="entry name" value="Polyprenyl_synt"/>
</dbReference>
<dbReference type="OMA" id="EDCTWQR"/>
<name>A0A6P6XMP3_DERPT</name>
<dbReference type="Gene3D" id="1.10.600.10">
    <property type="entry name" value="Farnesyl Diphosphate Synthase"/>
    <property type="match status" value="1"/>
</dbReference>
<proteinExistence type="inferred from homology"/>
<dbReference type="GO" id="GO:0005737">
    <property type="term" value="C:cytoplasm"/>
    <property type="evidence" value="ECO:0007669"/>
    <property type="project" value="TreeGrafter"/>
</dbReference>
<dbReference type="CDD" id="cd00685">
    <property type="entry name" value="Trans_IPPS_HT"/>
    <property type="match status" value="1"/>
</dbReference>
<dbReference type="InterPro" id="IPR033749">
    <property type="entry name" value="Polyprenyl_synt_CS"/>
</dbReference>
<keyword evidence="3" id="KW-0479">Metal-binding</keyword>
<evidence type="ECO:0000256" key="5">
    <source>
        <dbReference type="ARBA" id="ARBA00033740"/>
    </source>
</evidence>
<dbReference type="SFLD" id="SFLDS00005">
    <property type="entry name" value="Isoprenoid_Synthase_Type_I"/>
    <property type="match status" value="1"/>
</dbReference>
<dbReference type="InterPro" id="IPR039702">
    <property type="entry name" value="FPS1-like"/>
</dbReference>
<evidence type="ECO:0000256" key="4">
    <source>
        <dbReference type="ARBA" id="ARBA00022842"/>
    </source>
</evidence>
<evidence type="ECO:0000256" key="6">
    <source>
        <dbReference type="ARBA" id="ARBA00034546"/>
    </source>
</evidence>
<dbReference type="InParanoid" id="A0A6P6XMP3"/>
<accession>A0A6P6XMP3</accession>
<comment type="pathway">
    <text evidence="5">Pheromone biosynthesis.</text>
</comment>
<dbReference type="AlphaFoldDB" id="A0A6P6XMP3"/>
<evidence type="ECO:0000313" key="9">
    <source>
        <dbReference type="RefSeq" id="XP_027194755.1"/>
    </source>
</evidence>
<dbReference type="GO" id="GO:0004337">
    <property type="term" value="F:(2E,6E)-farnesyl diphosphate synthase activity"/>
    <property type="evidence" value="ECO:0007669"/>
    <property type="project" value="TreeGrafter"/>
</dbReference>
<comment type="cofactor">
    <cofactor evidence="1">
        <name>Mg(2+)</name>
        <dbReference type="ChEBI" id="CHEBI:18420"/>
    </cofactor>
</comment>
<keyword evidence="8" id="KW-1185">Reference proteome</keyword>
<comment type="similarity">
    <text evidence="7">Belongs to the FPP/GGPP synthase family.</text>
</comment>
<keyword evidence="2 7" id="KW-0808">Transferase</keyword>
<dbReference type="GO" id="GO:0042811">
    <property type="term" value="P:pheromone biosynthetic process"/>
    <property type="evidence" value="ECO:0007669"/>
    <property type="project" value="UniProtKB-ARBA"/>
</dbReference>
<evidence type="ECO:0000256" key="1">
    <source>
        <dbReference type="ARBA" id="ARBA00001946"/>
    </source>
</evidence>
<evidence type="ECO:0000256" key="2">
    <source>
        <dbReference type="ARBA" id="ARBA00022679"/>
    </source>
</evidence>
<reference evidence="9" key="1">
    <citation type="submission" date="2025-08" db="UniProtKB">
        <authorList>
            <consortium name="RefSeq"/>
        </authorList>
    </citation>
    <scope>IDENTIFICATION</scope>
    <source>
        <strain evidence="9">Airmid</strain>
    </source>
</reference>
<dbReference type="PANTHER" id="PTHR11525:SF0">
    <property type="entry name" value="FARNESYL PYROPHOSPHATE SYNTHASE"/>
    <property type="match status" value="1"/>
</dbReference>
<organism evidence="8 9">
    <name type="scientific">Dermatophagoides pteronyssinus</name>
    <name type="common">European house dust mite</name>
    <dbReference type="NCBI Taxonomy" id="6956"/>
    <lineage>
        <taxon>Eukaryota</taxon>
        <taxon>Metazoa</taxon>
        <taxon>Ecdysozoa</taxon>
        <taxon>Arthropoda</taxon>
        <taxon>Chelicerata</taxon>
        <taxon>Arachnida</taxon>
        <taxon>Acari</taxon>
        <taxon>Acariformes</taxon>
        <taxon>Sarcoptiformes</taxon>
        <taxon>Astigmata</taxon>
        <taxon>Psoroptidia</taxon>
        <taxon>Analgoidea</taxon>
        <taxon>Pyroglyphidae</taxon>
        <taxon>Dermatophagoidinae</taxon>
        <taxon>Dermatophagoides</taxon>
    </lineage>
</organism>
<evidence type="ECO:0000256" key="7">
    <source>
        <dbReference type="RuleBase" id="RU004466"/>
    </source>
</evidence>
<dbReference type="GO" id="GO:0004161">
    <property type="term" value="F:dimethylallyltranstransferase activity"/>
    <property type="evidence" value="ECO:0007669"/>
    <property type="project" value="TreeGrafter"/>
</dbReference>
<dbReference type="Proteomes" id="UP000515146">
    <property type="component" value="Unplaced"/>
</dbReference>
<dbReference type="GO" id="GO:0045337">
    <property type="term" value="P:farnesyl diphosphate biosynthetic process"/>
    <property type="evidence" value="ECO:0007669"/>
    <property type="project" value="TreeGrafter"/>
</dbReference>
<evidence type="ECO:0000313" key="8">
    <source>
        <dbReference type="Proteomes" id="UP000515146"/>
    </source>
</evidence>
<dbReference type="PANTHER" id="PTHR11525">
    <property type="entry name" value="FARNESYL-PYROPHOSPHATE SYNTHETASE"/>
    <property type="match status" value="1"/>
</dbReference>
<dbReference type="KEGG" id="dpte:113789422"/>
<protein>
    <recommendedName>
        <fullName evidence="6">Farnesyl pyrophosphate synthase</fullName>
    </recommendedName>
</protein>
<dbReference type="Pfam" id="PF00348">
    <property type="entry name" value="polyprenyl_synt"/>
    <property type="match status" value="1"/>
</dbReference>
<dbReference type="InterPro" id="IPR008949">
    <property type="entry name" value="Isoprenoid_synthase_dom_sf"/>
</dbReference>
<evidence type="ECO:0000256" key="3">
    <source>
        <dbReference type="ARBA" id="ARBA00022723"/>
    </source>
</evidence>
<dbReference type="OrthoDB" id="6501715at2759"/>
<dbReference type="PROSITE" id="PS00444">
    <property type="entry name" value="POLYPRENYL_SYNTHASE_2"/>
    <property type="match status" value="1"/>
</dbReference>
<sequence length="407" mass="48141">MFLVRTRTKNFRFIKNINIYANTKRNTELKKMDDIIEQATENRQKEYDKFRSYFSTIVDSLCENKQQSSSSSFPNISIVSDWCRKMLDYNVPEGKLNRGLSVVISYRILCPTANENEMNQARLLGWCMEMFQTSFLLIDDIMDQSITRRRKPCWYRLPDVGMIACNDAILLECFIYQLLSEHLDKHPCYLNIINMFHKGFRITSIGQCMDVLTEKSLNCNKNHGILMENNFENFNLERYKEIVAHKTAFYSFVLSIRLALYLANFNDENLHLKIEKILMDIGELFQIQDDFLDCFGNPEQMGKIGTDIKDGKCSWLIVRALKLANEQQRLLLIKHYGHENDENLIKDLYRQLNLIQEYQHYHCQTLAKIIENIEQFQQQQQQQQSDKLIPIKLFNEPLTHVLMERDC</sequence>
<dbReference type="GO" id="GO:0046872">
    <property type="term" value="F:metal ion binding"/>
    <property type="evidence" value="ECO:0007669"/>
    <property type="project" value="UniProtKB-KW"/>
</dbReference>
<gene>
    <name evidence="9" type="primary">LOC113789422</name>
</gene>
<dbReference type="SFLD" id="SFLDG01017">
    <property type="entry name" value="Polyprenyl_Transferase_Like"/>
    <property type="match status" value="1"/>
</dbReference>
<dbReference type="RefSeq" id="XP_027194755.1">
    <property type="nucleotide sequence ID" value="XM_027338954.1"/>
</dbReference>
<dbReference type="SUPFAM" id="SSF48576">
    <property type="entry name" value="Terpenoid synthases"/>
    <property type="match status" value="1"/>
</dbReference>
<keyword evidence="4" id="KW-0460">Magnesium</keyword>